<gene>
    <name evidence="2" type="ORF">C7B65_04565</name>
</gene>
<reference evidence="2 3" key="2">
    <citation type="submission" date="2018-03" db="EMBL/GenBank/DDBJ databases">
        <title>The ancient ancestry and fast evolution of plastids.</title>
        <authorList>
            <person name="Moore K.R."/>
            <person name="Magnabosco C."/>
            <person name="Momper L."/>
            <person name="Gold D.A."/>
            <person name="Bosak T."/>
            <person name="Fournier G.P."/>
        </authorList>
    </citation>
    <scope>NUCLEOTIDE SEQUENCE [LARGE SCALE GENOMIC DNA]</scope>
    <source>
        <strain evidence="2 3">ULC007</strain>
    </source>
</reference>
<evidence type="ECO:0000313" key="2">
    <source>
        <dbReference type="EMBL" id="PSB21208.1"/>
    </source>
</evidence>
<dbReference type="AlphaFoldDB" id="A0A2T1DL25"/>
<proteinExistence type="predicted"/>
<dbReference type="OrthoDB" id="467016at2"/>
<organism evidence="2 3">
    <name type="scientific">Phormidesmis priestleyi ULC007</name>
    <dbReference type="NCBI Taxonomy" id="1920490"/>
    <lineage>
        <taxon>Bacteria</taxon>
        <taxon>Bacillati</taxon>
        <taxon>Cyanobacteriota</taxon>
        <taxon>Cyanophyceae</taxon>
        <taxon>Leptolyngbyales</taxon>
        <taxon>Leptolyngbyaceae</taxon>
        <taxon>Phormidesmis</taxon>
    </lineage>
</organism>
<comment type="caution">
    <text evidence="2">The sequence shown here is derived from an EMBL/GenBank/DDBJ whole genome shotgun (WGS) entry which is preliminary data.</text>
</comment>
<dbReference type="RefSeq" id="WP_073069861.1">
    <property type="nucleotide sequence ID" value="NZ_MPPI01000004.1"/>
</dbReference>
<dbReference type="EMBL" id="PVWG01000003">
    <property type="protein sequence ID" value="PSB21208.1"/>
    <property type="molecule type" value="Genomic_DNA"/>
</dbReference>
<dbReference type="Proteomes" id="UP000238634">
    <property type="component" value="Unassembled WGS sequence"/>
</dbReference>
<keyword evidence="1" id="KW-0732">Signal</keyword>
<reference evidence="2 3" key="1">
    <citation type="submission" date="2018-02" db="EMBL/GenBank/DDBJ databases">
        <authorList>
            <person name="Cohen D.B."/>
            <person name="Kent A.D."/>
        </authorList>
    </citation>
    <scope>NUCLEOTIDE SEQUENCE [LARGE SCALE GENOMIC DNA]</scope>
    <source>
        <strain evidence="2 3">ULC007</strain>
    </source>
</reference>
<protein>
    <submittedName>
        <fullName evidence="2">Uncharacterized protein</fullName>
    </submittedName>
</protein>
<feature type="chain" id="PRO_5015743176" evidence="1">
    <location>
        <begin position="21"/>
        <end position="80"/>
    </location>
</feature>
<sequence>MGIKKHRSFLLILLCSTAGVIVGGTASWAESSQCLQAKVLTNQCLIQDPIVKTLEGMATGMIAGVGAGAGAAWNARRPSK</sequence>
<evidence type="ECO:0000256" key="1">
    <source>
        <dbReference type="SAM" id="SignalP"/>
    </source>
</evidence>
<keyword evidence="3" id="KW-1185">Reference proteome</keyword>
<feature type="signal peptide" evidence="1">
    <location>
        <begin position="1"/>
        <end position="20"/>
    </location>
</feature>
<accession>A0A2T1DL25</accession>
<evidence type="ECO:0000313" key="3">
    <source>
        <dbReference type="Proteomes" id="UP000238634"/>
    </source>
</evidence>
<name>A0A2T1DL25_9CYAN</name>